<dbReference type="Gene3D" id="3.80.10.10">
    <property type="entry name" value="Ribonuclease Inhibitor"/>
    <property type="match status" value="1"/>
</dbReference>
<reference evidence="2" key="1">
    <citation type="submission" date="2020-11" db="EMBL/GenBank/DDBJ databases">
        <authorList>
            <consortium name="DOE Joint Genome Institute"/>
            <person name="Ahrendt S."/>
            <person name="Riley R."/>
            <person name="Andreopoulos W."/>
            <person name="LaButti K."/>
            <person name="Pangilinan J."/>
            <person name="Ruiz-duenas F.J."/>
            <person name="Barrasa J.M."/>
            <person name="Sanchez-Garcia M."/>
            <person name="Camarero S."/>
            <person name="Miyauchi S."/>
            <person name="Serrano A."/>
            <person name="Linde D."/>
            <person name="Babiker R."/>
            <person name="Drula E."/>
            <person name="Ayuso-Fernandez I."/>
            <person name="Pacheco R."/>
            <person name="Padilla G."/>
            <person name="Ferreira P."/>
            <person name="Barriuso J."/>
            <person name="Kellner H."/>
            <person name="Castanera R."/>
            <person name="Alfaro M."/>
            <person name="Ramirez L."/>
            <person name="Pisabarro A.G."/>
            <person name="Kuo A."/>
            <person name="Tritt A."/>
            <person name="Lipzen A."/>
            <person name="He G."/>
            <person name="Yan M."/>
            <person name="Ng V."/>
            <person name="Cullen D."/>
            <person name="Martin F."/>
            <person name="Rosso M.-N."/>
            <person name="Henrissat B."/>
            <person name="Hibbett D."/>
            <person name="Martinez A.T."/>
            <person name="Grigoriev I.V."/>
        </authorList>
    </citation>
    <scope>NUCLEOTIDE SEQUENCE</scope>
    <source>
        <strain evidence="2">AH 44721</strain>
    </source>
</reference>
<feature type="signal peptide" evidence="1">
    <location>
        <begin position="1"/>
        <end position="23"/>
    </location>
</feature>
<keyword evidence="3" id="KW-1185">Reference proteome</keyword>
<dbReference type="EMBL" id="JADNYJ010000208">
    <property type="protein sequence ID" value="KAF8874774.1"/>
    <property type="molecule type" value="Genomic_DNA"/>
</dbReference>
<dbReference type="Proteomes" id="UP000724874">
    <property type="component" value="Unassembled WGS sequence"/>
</dbReference>
<accession>A0A9P5NC13</accession>
<dbReference type="AlphaFoldDB" id="A0A9P5NC13"/>
<evidence type="ECO:0000313" key="2">
    <source>
        <dbReference type="EMBL" id="KAF8874774.1"/>
    </source>
</evidence>
<organism evidence="2 3">
    <name type="scientific">Gymnopilus junonius</name>
    <name type="common">Spectacular rustgill mushroom</name>
    <name type="synonym">Gymnopilus spectabilis subsp. junonius</name>
    <dbReference type="NCBI Taxonomy" id="109634"/>
    <lineage>
        <taxon>Eukaryota</taxon>
        <taxon>Fungi</taxon>
        <taxon>Dikarya</taxon>
        <taxon>Basidiomycota</taxon>
        <taxon>Agaricomycotina</taxon>
        <taxon>Agaricomycetes</taxon>
        <taxon>Agaricomycetidae</taxon>
        <taxon>Agaricales</taxon>
        <taxon>Agaricineae</taxon>
        <taxon>Hymenogastraceae</taxon>
        <taxon>Gymnopilus</taxon>
    </lineage>
</organism>
<gene>
    <name evidence="2" type="ORF">CPB84DRAFT_1797182</name>
</gene>
<evidence type="ECO:0000313" key="3">
    <source>
        <dbReference type="Proteomes" id="UP000724874"/>
    </source>
</evidence>
<protein>
    <submittedName>
        <fullName evidence="2">Uncharacterized protein</fullName>
    </submittedName>
</protein>
<feature type="chain" id="PRO_5040346993" evidence="1">
    <location>
        <begin position="24"/>
        <end position="156"/>
    </location>
</feature>
<evidence type="ECO:0000256" key="1">
    <source>
        <dbReference type="SAM" id="SignalP"/>
    </source>
</evidence>
<sequence>MSCLTLASIPMLFTLHLTSLCIAGLLQSVSKADCAAIIHAWPLMTSLELFSPVISFDCLIELASGLPNLNNLKLNVDCKDPPVIQDIPILSSKVSTLEFYYKSFPPKDPFHLAACLDRLFPEINSQINQSTGKDKWKWEQTIKLLEIQQRSRKIRE</sequence>
<comment type="caution">
    <text evidence="2">The sequence shown here is derived from an EMBL/GenBank/DDBJ whole genome shotgun (WGS) entry which is preliminary data.</text>
</comment>
<name>A0A9P5NC13_GYMJU</name>
<proteinExistence type="predicted"/>
<dbReference type="InterPro" id="IPR032675">
    <property type="entry name" value="LRR_dom_sf"/>
</dbReference>
<keyword evidence="1" id="KW-0732">Signal</keyword>